<dbReference type="InterPro" id="IPR014922">
    <property type="entry name" value="YdhG-like"/>
</dbReference>
<reference evidence="2 3" key="1">
    <citation type="submission" date="2024-03" db="EMBL/GenBank/DDBJ databases">
        <title>Novel species of the genus Variovorax.</title>
        <authorList>
            <person name="Liu Q."/>
            <person name="Xin Y.-H."/>
        </authorList>
    </citation>
    <scope>NUCLEOTIDE SEQUENCE [LARGE SCALE GENOMIC DNA]</scope>
    <source>
        <strain evidence="2 3">KACC 18900</strain>
    </source>
</reference>
<sequence>MPMKKSVPAESPDAYVASMSGWRQQHVRALRSTVVDAAPLQELVKWGHLVYFSNGPVLLIRAEAQRILFGFWRGRRLRGIEPRLKPGGKYEMATLELMEGTPLAQATVVELVKEAVALNAIHGDPTDLSPARSKTAG</sequence>
<dbReference type="Gene3D" id="3.90.1150.200">
    <property type="match status" value="1"/>
</dbReference>
<dbReference type="Pfam" id="PF08818">
    <property type="entry name" value="DUF1801"/>
    <property type="match status" value="1"/>
</dbReference>
<accession>A0ABU8WK54</accession>
<name>A0ABU8WK54_9BURK</name>
<dbReference type="EMBL" id="JBBKZT010000004">
    <property type="protein sequence ID" value="MEJ8847250.1"/>
    <property type="molecule type" value="Genomic_DNA"/>
</dbReference>
<dbReference type="RefSeq" id="WP_340342390.1">
    <property type="nucleotide sequence ID" value="NZ_JBBKZT010000004.1"/>
</dbReference>
<gene>
    <name evidence="2" type="ORF">WKW82_11350</name>
</gene>
<evidence type="ECO:0000259" key="1">
    <source>
        <dbReference type="Pfam" id="PF08818"/>
    </source>
</evidence>
<organism evidence="2 3">
    <name type="scientific">Variovorax rhizosphaerae</name>
    <dbReference type="NCBI Taxonomy" id="1836200"/>
    <lineage>
        <taxon>Bacteria</taxon>
        <taxon>Pseudomonadati</taxon>
        <taxon>Pseudomonadota</taxon>
        <taxon>Betaproteobacteria</taxon>
        <taxon>Burkholderiales</taxon>
        <taxon>Comamonadaceae</taxon>
        <taxon>Variovorax</taxon>
    </lineage>
</organism>
<protein>
    <submittedName>
        <fullName evidence="2">DUF1801 domain-containing protein</fullName>
    </submittedName>
</protein>
<comment type="caution">
    <text evidence="2">The sequence shown here is derived from an EMBL/GenBank/DDBJ whole genome shotgun (WGS) entry which is preliminary data.</text>
</comment>
<evidence type="ECO:0000313" key="2">
    <source>
        <dbReference type="EMBL" id="MEJ8847250.1"/>
    </source>
</evidence>
<keyword evidence="3" id="KW-1185">Reference proteome</keyword>
<feature type="domain" description="YdhG-like" evidence="1">
    <location>
        <begin position="23"/>
        <end position="116"/>
    </location>
</feature>
<dbReference type="SUPFAM" id="SSF159888">
    <property type="entry name" value="YdhG-like"/>
    <property type="match status" value="1"/>
</dbReference>
<proteinExistence type="predicted"/>
<dbReference type="Proteomes" id="UP001385892">
    <property type="component" value="Unassembled WGS sequence"/>
</dbReference>
<evidence type="ECO:0000313" key="3">
    <source>
        <dbReference type="Proteomes" id="UP001385892"/>
    </source>
</evidence>